<dbReference type="PANTHER" id="PTHR33371">
    <property type="entry name" value="INTERMEMBRANE PHOSPHOLIPID TRANSPORT SYSTEM BINDING PROTEIN MLAD-RELATED"/>
    <property type="match status" value="1"/>
</dbReference>
<dbReference type="Pfam" id="PF11887">
    <property type="entry name" value="Mce4_CUP1"/>
    <property type="match status" value="1"/>
</dbReference>
<evidence type="ECO:0000313" key="5">
    <source>
        <dbReference type="Proteomes" id="UP001432062"/>
    </source>
</evidence>
<dbReference type="InterPro" id="IPR052336">
    <property type="entry name" value="MlaD_Phospholipid_Transporter"/>
</dbReference>
<reference evidence="4" key="1">
    <citation type="submission" date="2022-10" db="EMBL/GenBank/DDBJ databases">
        <title>The complete genomes of actinobacterial strains from the NBC collection.</title>
        <authorList>
            <person name="Joergensen T.S."/>
            <person name="Alvarez Arevalo M."/>
            <person name="Sterndorff E.B."/>
            <person name="Faurdal D."/>
            <person name="Vuksanovic O."/>
            <person name="Mourched A.-S."/>
            <person name="Charusanti P."/>
            <person name="Shaw S."/>
            <person name="Blin K."/>
            <person name="Weber T."/>
        </authorList>
    </citation>
    <scope>NUCLEOTIDE SEQUENCE</scope>
    <source>
        <strain evidence="4">NBC_01482</strain>
    </source>
</reference>
<evidence type="ECO:0000259" key="3">
    <source>
        <dbReference type="Pfam" id="PF11887"/>
    </source>
</evidence>
<dbReference type="InterPro" id="IPR024516">
    <property type="entry name" value="Mce_C"/>
</dbReference>
<dbReference type="InterPro" id="IPR003399">
    <property type="entry name" value="Mce/MlaD"/>
</dbReference>
<keyword evidence="1" id="KW-1133">Transmembrane helix</keyword>
<evidence type="ECO:0000259" key="2">
    <source>
        <dbReference type="Pfam" id="PF02470"/>
    </source>
</evidence>
<dbReference type="PRINTS" id="PR01782">
    <property type="entry name" value="MCEVIRFACTOR"/>
</dbReference>
<dbReference type="InterPro" id="IPR005693">
    <property type="entry name" value="Mce"/>
</dbReference>
<feature type="domain" description="Mammalian cell entry C-terminal" evidence="3">
    <location>
        <begin position="121"/>
        <end position="335"/>
    </location>
</feature>
<name>A0ABZ1Z1R7_9NOCA</name>
<evidence type="ECO:0000313" key="4">
    <source>
        <dbReference type="EMBL" id="WUV49203.1"/>
    </source>
</evidence>
<dbReference type="NCBIfam" id="TIGR00996">
    <property type="entry name" value="Mtu_fam_mce"/>
    <property type="match status" value="1"/>
</dbReference>
<dbReference type="Pfam" id="PF02470">
    <property type="entry name" value="MlaD"/>
    <property type="match status" value="1"/>
</dbReference>
<keyword evidence="1" id="KW-0472">Membrane</keyword>
<sequence length="336" mass="36054">MDDRILLGKRSPAFLGVLGLAMVLLVTISAFFLDRLPIIGAGTKYTAQFSEAAGLKKGNEVRIAGVKVGAVSDVRLDGNKVLVDFRTQDAWVGNETTASIQIKTVLGQKYLALDPKGSEPADPSKVIPLSRTVSPYDVVDAFSDAAKNIDQIDTAQLATSMRVLSEAFETTPPEIRNSIDGVARLSETLGKRDEELKKLFAATRQTTGVLADRSQQFERLLANGGQLLAELNIRQQSIAQLLTGAKTVSAELSALVADNEKQMGPALTNLEAAINLLNENQQNISKTLELAAPFYGLYANVLGTGRWFDAVIVNLLPPGLPEIPGDRPPVRTMGGN</sequence>
<keyword evidence="5" id="KW-1185">Reference proteome</keyword>
<dbReference type="PANTHER" id="PTHR33371:SF18">
    <property type="entry name" value="MCE-FAMILY PROTEIN MCE3C"/>
    <property type="match status" value="1"/>
</dbReference>
<protein>
    <submittedName>
        <fullName evidence="4">MCE family protein</fullName>
    </submittedName>
</protein>
<feature type="domain" description="Mce/MlaD" evidence="2">
    <location>
        <begin position="42"/>
        <end position="115"/>
    </location>
</feature>
<dbReference type="EMBL" id="CP109441">
    <property type="protein sequence ID" value="WUV49203.1"/>
    <property type="molecule type" value="Genomic_DNA"/>
</dbReference>
<feature type="transmembrane region" description="Helical" evidence="1">
    <location>
        <begin position="12"/>
        <end position="33"/>
    </location>
</feature>
<keyword evidence="1" id="KW-0812">Transmembrane</keyword>
<evidence type="ECO:0000256" key="1">
    <source>
        <dbReference type="SAM" id="Phobius"/>
    </source>
</evidence>
<dbReference type="Proteomes" id="UP001432062">
    <property type="component" value="Chromosome"/>
</dbReference>
<organism evidence="4 5">
    <name type="scientific">Nocardia vinacea</name>
    <dbReference type="NCBI Taxonomy" id="96468"/>
    <lineage>
        <taxon>Bacteria</taxon>
        <taxon>Bacillati</taxon>
        <taxon>Actinomycetota</taxon>
        <taxon>Actinomycetes</taxon>
        <taxon>Mycobacteriales</taxon>
        <taxon>Nocardiaceae</taxon>
        <taxon>Nocardia</taxon>
    </lineage>
</organism>
<proteinExistence type="predicted"/>
<accession>A0ABZ1Z1R7</accession>
<gene>
    <name evidence="4" type="ORF">OG563_13945</name>
</gene>
<dbReference type="RefSeq" id="WP_327093993.1">
    <property type="nucleotide sequence ID" value="NZ_CP109149.1"/>
</dbReference>